<keyword evidence="3" id="KW-1185">Reference proteome</keyword>
<gene>
    <name evidence="2" type="ORF">CAUJ_LOCUS5543</name>
</gene>
<protein>
    <submittedName>
        <fullName evidence="2">Uncharacterized protein</fullName>
    </submittedName>
</protein>
<comment type="caution">
    <text evidence="2">The sequence shown here is derived from an EMBL/GenBank/DDBJ whole genome shotgun (WGS) entry which is preliminary data.</text>
</comment>
<dbReference type="OrthoDB" id="5799706at2759"/>
<evidence type="ECO:0000313" key="3">
    <source>
        <dbReference type="Proteomes" id="UP000835052"/>
    </source>
</evidence>
<reference evidence="2" key="1">
    <citation type="submission" date="2020-10" db="EMBL/GenBank/DDBJ databases">
        <authorList>
            <person name="Kikuchi T."/>
        </authorList>
    </citation>
    <scope>NUCLEOTIDE SEQUENCE</scope>
    <source>
        <strain evidence="2">NKZ352</strain>
    </source>
</reference>
<evidence type="ECO:0000256" key="1">
    <source>
        <dbReference type="SAM" id="MobiDB-lite"/>
    </source>
</evidence>
<proteinExistence type="predicted"/>
<dbReference type="AlphaFoldDB" id="A0A8S1H3C1"/>
<feature type="compositionally biased region" description="Polar residues" evidence="1">
    <location>
        <begin position="30"/>
        <end position="49"/>
    </location>
</feature>
<feature type="region of interest" description="Disordered" evidence="1">
    <location>
        <begin position="1"/>
        <end position="50"/>
    </location>
</feature>
<name>A0A8S1H3C1_9PELO</name>
<dbReference type="EMBL" id="CAJGYM010000011">
    <property type="protein sequence ID" value="CAD6189624.1"/>
    <property type="molecule type" value="Genomic_DNA"/>
</dbReference>
<evidence type="ECO:0000313" key="2">
    <source>
        <dbReference type="EMBL" id="CAD6189624.1"/>
    </source>
</evidence>
<accession>A0A8S1H3C1</accession>
<sequence length="180" mass="19898">MELKPPGNLKTEGSPSTDPEGGDAPMPPASQGTPSGTEDQPPSGSSGQSKLIYEDTTPLERTPLGNAVDNLMIAWLQILKNVATKSPVQPPSTLDHVKEVAEVCSKHWRDACVDLCDEFARIMATFEMDSSEESLQSESKHLDLAIERQEAHIKRVKETLEKQSEEYFKTFPEAGKYYFT</sequence>
<organism evidence="2 3">
    <name type="scientific">Caenorhabditis auriculariae</name>
    <dbReference type="NCBI Taxonomy" id="2777116"/>
    <lineage>
        <taxon>Eukaryota</taxon>
        <taxon>Metazoa</taxon>
        <taxon>Ecdysozoa</taxon>
        <taxon>Nematoda</taxon>
        <taxon>Chromadorea</taxon>
        <taxon>Rhabditida</taxon>
        <taxon>Rhabditina</taxon>
        <taxon>Rhabditomorpha</taxon>
        <taxon>Rhabditoidea</taxon>
        <taxon>Rhabditidae</taxon>
        <taxon>Peloderinae</taxon>
        <taxon>Caenorhabditis</taxon>
    </lineage>
</organism>
<dbReference type="Proteomes" id="UP000835052">
    <property type="component" value="Unassembled WGS sequence"/>
</dbReference>